<evidence type="ECO:0008006" key="4">
    <source>
        <dbReference type="Google" id="ProtNLM"/>
    </source>
</evidence>
<keyword evidence="1" id="KW-0472">Membrane</keyword>
<dbReference type="KEGG" id="oat:OAN307_c02310"/>
<dbReference type="AlphaFoldDB" id="M9R2M9"/>
<proteinExistence type="predicted"/>
<keyword evidence="3" id="KW-1185">Reference proteome</keyword>
<evidence type="ECO:0000256" key="1">
    <source>
        <dbReference type="SAM" id="Phobius"/>
    </source>
</evidence>
<dbReference type="HOGENOM" id="CLU_196825_1_0_5"/>
<feature type="transmembrane region" description="Helical" evidence="1">
    <location>
        <begin position="33"/>
        <end position="50"/>
    </location>
</feature>
<reference evidence="2 3" key="1">
    <citation type="journal article" date="2013" name="PLoS ONE">
        <title>Poles Apart: Arctic and Antarctic Octadecabacter strains Share High Genome Plasticity and a New Type of Xanthorhodopsin.</title>
        <authorList>
            <person name="Vollmers J."/>
            <person name="Voget S."/>
            <person name="Dietrich S."/>
            <person name="Gollnow K."/>
            <person name="Smits M."/>
            <person name="Meyer K."/>
            <person name="Brinkhoff T."/>
            <person name="Simon M."/>
            <person name="Daniel R."/>
        </authorList>
    </citation>
    <scope>NUCLEOTIDE SEQUENCE [LARGE SCALE GENOMIC DNA]</scope>
    <source>
        <strain evidence="2 3">307</strain>
    </source>
</reference>
<evidence type="ECO:0000313" key="2">
    <source>
        <dbReference type="EMBL" id="AGI65998.1"/>
    </source>
</evidence>
<dbReference type="Proteomes" id="UP000005307">
    <property type="component" value="Chromosome"/>
</dbReference>
<accession>M9R2M9</accession>
<name>M9R2M9_9RHOB</name>
<keyword evidence="1" id="KW-1133">Transmembrane helix</keyword>
<dbReference type="EMBL" id="CP003740">
    <property type="protein sequence ID" value="AGI65998.1"/>
    <property type="molecule type" value="Genomic_DNA"/>
</dbReference>
<evidence type="ECO:0000313" key="3">
    <source>
        <dbReference type="Proteomes" id="UP000005307"/>
    </source>
</evidence>
<sequence>MDPDLMMVVGLVIGGLSIPSMLGALTDGRVPRAAAIAVMIAGGLIVLAIRESPGGYAIGDIPDVFVDVVARYIY</sequence>
<protein>
    <recommendedName>
        <fullName evidence="4">50S ribosomal protein L35</fullName>
    </recommendedName>
</protein>
<keyword evidence="1" id="KW-0812">Transmembrane</keyword>
<gene>
    <name evidence="2" type="ORF">OAN307_c02310</name>
</gene>
<dbReference type="STRING" id="391626.OAN307_c02310"/>
<dbReference type="RefSeq" id="WP_015498059.1">
    <property type="nucleotide sequence ID" value="NC_020911.1"/>
</dbReference>
<organism evidence="2 3">
    <name type="scientific">Octadecabacter antarcticus 307</name>
    <dbReference type="NCBI Taxonomy" id="391626"/>
    <lineage>
        <taxon>Bacteria</taxon>
        <taxon>Pseudomonadati</taxon>
        <taxon>Pseudomonadota</taxon>
        <taxon>Alphaproteobacteria</taxon>
        <taxon>Rhodobacterales</taxon>
        <taxon>Roseobacteraceae</taxon>
        <taxon>Octadecabacter</taxon>
    </lineage>
</organism>
<feature type="transmembrane region" description="Helical" evidence="1">
    <location>
        <begin position="6"/>
        <end position="26"/>
    </location>
</feature>
<dbReference type="eggNOG" id="ENOG50331YQ">
    <property type="taxonomic scope" value="Bacteria"/>
</dbReference>
<dbReference type="OrthoDB" id="7875801at2"/>